<comment type="caution">
    <text evidence="1">The sequence shown here is derived from an EMBL/GenBank/DDBJ whole genome shotgun (WGS) entry which is preliminary data.</text>
</comment>
<keyword evidence="2" id="KW-1185">Reference proteome</keyword>
<reference evidence="1 2" key="1">
    <citation type="submission" date="2023-09" db="EMBL/GenBank/DDBJ databases">
        <title>Aquirufa genomes.</title>
        <authorList>
            <person name="Pitt A."/>
        </authorList>
    </citation>
    <scope>NUCLEOTIDE SEQUENCE [LARGE SCALE GENOMIC DNA]</scope>
    <source>
        <strain evidence="1 2">LEOWEIH-7C</strain>
    </source>
</reference>
<dbReference type="Pfam" id="PF11306">
    <property type="entry name" value="DUF3108"/>
    <property type="match status" value="1"/>
</dbReference>
<name>A0ABU3TR64_9BACT</name>
<proteinExistence type="predicted"/>
<gene>
    <name evidence="1" type="ORF">PQG45_04825</name>
</gene>
<sequence length="246" mass="28308">MSLNFQTKGQELPVFQGNEQLNYRIHLGFIEAATATVKTSNTITNINNHACRKVEILGQTVTWLKYFSPVEDYWSAYLDVNTLMPIKTEMRKREGRYKKQENVYFAQETGQAKIHSPQNTPNDKLINISPSTLDLIGGYFYLRNKELASMNIGEKLSAKVLVDGSIYEIWFIFKGFETVNGDLGPVKCIRTSLVLPKNNLFKDDDAIRLWISRDKYQIPFKMEVNLKIGFLSIDLADYKIQGKKIY</sequence>
<dbReference type="Proteomes" id="UP001249959">
    <property type="component" value="Unassembled WGS sequence"/>
</dbReference>
<organism evidence="1 2">
    <name type="scientific">Aquirufa regiilacus</name>
    <dbReference type="NCBI Taxonomy" id="3024868"/>
    <lineage>
        <taxon>Bacteria</taxon>
        <taxon>Pseudomonadati</taxon>
        <taxon>Bacteroidota</taxon>
        <taxon>Cytophagia</taxon>
        <taxon>Cytophagales</taxon>
        <taxon>Flectobacillaceae</taxon>
        <taxon>Aquirufa</taxon>
    </lineage>
</organism>
<evidence type="ECO:0000313" key="1">
    <source>
        <dbReference type="EMBL" id="MDU0808356.1"/>
    </source>
</evidence>
<evidence type="ECO:0000313" key="2">
    <source>
        <dbReference type="Proteomes" id="UP001249959"/>
    </source>
</evidence>
<dbReference type="EMBL" id="JAVNWW010000001">
    <property type="protein sequence ID" value="MDU0808356.1"/>
    <property type="molecule type" value="Genomic_DNA"/>
</dbReference>
<dbReference type="InterPro" id="IPR021457">
    <property type="entry name" value="DUF3108"/>
</dbReference>
<protein>
    <submittedName>
        <fullName evidence="1">DUF3108 domain-containing protein</fullName>
    </submittedName>
</protein>
<accession>A0ABU3TR64</accession>
<dbReference type="RefSeq" id="WP_315575300.1">
    <property type="nucleotide sequence ID" value="NZ_JARDXH010000002.1"/>
</dbReference>